<proteinExistence type="predicted"/>
<dbReference type="PANTHER" id="PTHR34066:SF1">
    <property type="entry name" value="DUF1764 FAMILY PROTEIN"/>
    <property type="match status" value="1"/>
</dbReference>
<dbReference type="OMA" id="PEKSVQM"/>
<dbReference type="EMBL" id="LGTL01000001">
    <property type="protein sequence ID" value="KPA86202.1"/>
    <property type="molecule type" value="Genomic_DNA"/>
</dbReference>
<dbReference type="VEuPathDB" id="TriTrypDB:LpyrH10_01_4440"/>
<keyword evidence="3" id="KW-1185">Reference proteome</keyword>
<dbReference type="PANTHER" id="PTHR34066">
    <property type="entry name" value="GROWTH FACTOR 2"/>
    <property type="match status" value="1"/>
</dbReference>
<feature type="region of interest" description="Disordered" evidence="1">
    <location>
        <begin position="58"/>
        <end position="114"/>
    </location>
</feature>
<dbReference type="RefSeq" id="XP_015664642.1">
    <property type="nucleotide sequence ID" value="XM_015796634.1"/>
</dbReference>
<protein>
    <submittedName>
        <fullName evidence="2">Uncharacterized protein</fullName>
    </submittedName>
</protein>
<feature type="compositionally biased region" description="Polar residues" evidence="1">
    <location>
        <begin position="29"/>
        <end position="44"/>
    </location>
</feature>
<reference evidence="2 3" key="1">
    <citation type="submission" date="2015-07" db="EMBL/GenBank/DDBJ databases">
        <title>High-quality genome of monoxenous trypanosomatid Leptomonas pyrrhocoris.</title>
        <authorList>
            <person name="Flegontov P."/>
            <person name="Butenko A."/>
            <person name="Firsov S."/>
            <person name="Vlcek C."/>
            <person name="Logacheva M.D."/>
            <person name="Field M."/>
            <person name="Filatov D."/>
            <person name="Flegontova O."/>
            <person name="Gerasimov E."/>
            <person name="Jackson A.P."/>
            <person name="Kelly S."/>
            <person name="Opperdoes F."/>
            <person name="O'Reilly A."/>
            <person name="Votypka J."/>
            <person name="Yurchenko V."/>
            <person name="Lukes J."/>
        </authorList>
    </citation>
    <scope>NUCLEOTIDE SEQUENCE [LARGE SCALE GENOMIC DNA]</scope>
    <source>
        <strain evidence="2">H10</strain>
    </source>
</reference>
<name>A0A0N0VHN4_LEPPY</name>
<comment type="caution">
    <text evidence="2">The sequence shown here is derived from an EMBL/GenBank/DDBJ whole genome shotgun (WGS) entry which is preliminary data.</text>
</comment>
<dbReference type="Proteomes" id="UP000037923">
    <property type="component" value="Unassembled WGS sequence"/>
</dbReference>
<accession>A0A0N0VHN4</accession>
<dbReference type="Pfam" id="PF08576">
    <property type="entry name" value="DUF1764"/>
    <property type="match status" value="1"/>
</dbReference>
<organism evidence="2 3">
    <name type="scientific">Leptomonas pyrrhocoris</name>
    <name type="common">Firebug parasite</name>
    <dbReference type="NCBI Taxonomy" id="157538"/>
    <lineage>
        <taxon>Eukaryota</taxon>
        <taxon>Discoba</taxon>
        <taxon>Euglenozoa</taxon>
        <taxon>Kinetoplastea</taxon>
        <taxon>Metakinetoplastina</taxon>
        <taxon>Trypanosomatida</taxon>
        <taxon>Trypanosomatidae</taxon>
        <taxon>Leishmaniinae</taxon>
        <taxon>Leptomonas</taxon>
    </lineage>
</organism>
<sequence length="206" mass="21591">MKPNHESRVPPKQQVRGGKAKSTRAVLVASNTKPPTALSSSANSDFDDVADLFRAINQTKAQQKGVVENVTAPDSNRGTPSSHGTKKSTKSATGGKCSASSSSPNVEAKPVRDGLYHAPQKSVKMSDNEFFSGTWLKADQAATTAAAGLGSSVVGSSSDSVEASQELLRKEGVDRIVSLQELSKMLSRNAKAGSTPNCPFDCDCCF</sequence>
<dbReference type="InterPro" id="IPR013885">
    <property type="entry name" value="DUF1764_euk"/>
</dbReference>
<dbReference type="RefSeq" id="XP_015664641.1">
    <property type="nucleotide sequence ID" value="XM_015796633.1"/>
</dbReference>
<evidence type="ECO:0000313" key="3">
    <source>
        <dbReference type="Proteomes" id="UP000037923"/>
    </source>
</evidence>
<dbReference type="EMBL" id="LGTL01000001">
    <property type="protein sequence ID" value="KPA86203.1"/>
    <property type="molecule type" value="Genomic_DNA"/>
</dbReference>
<dbReference type="GeneID" id="26900742"/>
<evidence type="ECO:0000313" key="2">
    <source>
        <dbReference type="EMBL" id="KPA86204.1"/>
    </source>
</evidence>
<dbReference type="OrthoDB" id="266701at2759"/>
<feature type="region of interest" description="Disordered" evidence="1">
    <location>
        <begin position="1"/>
        <end position="44"/>
    </location>
</feature>
<dbReference type="AlphaFoldDB" id="A0A0N0VHN4"/>
<gene>
    <name evidence="2" type="ORF">ABB37_00444</name>
</gene>
<evidence type="ECO:0000256" key="1">
    <source>
        <dbReference type="SAM" id="MobiDB-lite"/>
    </source>
</evidence>
<dbReference type="RefSeq" id="XP_015664643.1">
    <property type="nucleotide sequence ID" value="XM_015796635.1"/>
</dbReference>
<dbReference type="EMBL" id="LGTL01000001">
    <property type="protein sequence ID" value="KPA86204.1"/>
    <property type="molecule type" value="Genomic_DNA"/>
</dbReference>